<proteinExistence type="predicted"/>
<dbReference type="Proteomes" id="UP001341281">
    <property type="component" value="Chromosome 02"/>
</dbReference>
<dbReference type="PROSITE" id="PS50089">
    <property type="entry name" value="ZF_RING_2"/>
    <property type="match status" value="1"/>
</dbReference>
<feature type="domain" description="RING-type" evidence="3">
    <location>
        <begin position="621"/>
        <end position="660"/>
    </location>
</feature>
<protein>
    <recommendedName>
        <fullName evidence="3">RING-type domain-containing protein</fullName>
    </recommendedName>
</protein>
<feature type="region of interest" description="Disordered" evidence="2">
    <location>
        <begin position="103"/>
        <end position="122"/>
    </location>
</feature>
<dbReference type="AlphaFoldDB" id="A0AAQ3PYC1"/>
<reference evidence="4 5" key="1">
    <citation type="submission" date="2024-02" db="EMBL/GenBank/DDBJ databases">
        <title>High-quality chromosome-scale genome assembly of Pensacola bahiagrass (Paspalum notatum Flugge var. saurae).</title>
        <authorList>
            <person name="Vega J.M."/>
            <person name="Podio M."/>
            <person name="Orjuela J."/>
            <person name="Siena L.A."/>
            <person name="Pessino S.C."/>
            <person name="Combes M.C."/>
            <person name="Mariac C."/>
            <person name="Albertini E."/>
            <person name="Pupilli F."/>
            <person name="Ortiz J.P.A."/>
            <person name="Leblanc O."/>
        </authorList>
    </citation>
    <scope>NUCLEOTIDE SEQUENCE [LARGE SCALE GENOMIC DNA]</scope>
    <source>
        <strain evidence="4">R1</strain>
        <tissue evidence="4">Leaf</tissue>
    </source>
</reference>
<dbReference type="EMBL" id="CP144746">
    <property type="protein sequence ID" value="WVZ55087.1"/>
    <property type="molecule type" value="Genomic_DNA"/>
</dbReference>
<dbReference type="PANTHER" id="PTHR46519:SF5">
    <property type="entry name" value="RING_U-BOX SUPERFAMILY PROTEIN"/>
    <property type="match status" value="1"/>
</dbReference>
<feature type="region of interest" description="Disordered" evidence="2">
    <location>
        <begin position="392"/>
        <end position="417"/>
    </location>
</feature>
<feature type="compositionally biased region" description="Polar residues" evidence="2">
    <location>
        <begin position="397"/>
        <end position="414"/>
    </location>
</feature>
<dbReference type="InterPro" id="IPR001841">
    <property type="entry name" value="Znf_RING"/>
</dbReference>
<accession>A0AAQ3PYC1</accession>
<organism evidence="4 5">
    <name type="scientific">Paspalum notatum var. saurae</name>
    <dbReference type="NCBI Taxonomy" id="547442"/>
    <lineage>
        <taxon>Eukaryota</taxon>
        <taxon>Viridiplantae</taxon>
        <taxon>Streptophyta</taxon>
        <taxon>Embryophyta</taxon>
        <taxon>Tracheophyta</taxon>
        <taxon>Spermatophyta</taxon>
        <taxon>Magnoliopsida</taxon>
        <taxon>Liliopsida</taxon>
        <taxon>Poales</taxon>
        <taxon>Poaceae</taxon>
        <taxon>PACMAD clade</taxon>
        <taxon>Panicoideae</taxon>
        <taxon>Andropogonodae</taxon>
        <taxon>Paspaleae</taxon>
        <taxon>Paspalinae</taxon>
        <taxon>Paspalum</taxon>
    </lineage>
</organism>
<dbReference type="GO" id="GO:0008270">
    <property type="term" value="F:zinc ion binding"/>
    <property type="evidence" value="ECO:0007669"/>
    <property type="project" value="UniProtKB-KW"/>
</dbReference>
<evidence type="ECO:0000256" key="2">
    <source>
        <dbReference type="SAM" id="MobiDB-lite"/>
    </source>
</evidence>
<gene>
    <name evidence="4" type="ORF">U9M48_005799</name>
</gene>
<dbReference type="InterPro" id="IPR013083">
    <property type="entry name" value="Znf_RING/FYVE/PHD"/>
</dbReference>
<dbReference type="Pfam" id="PF13920">
    <property type="entry name" value="zf-C3HC4_3"/>
    <property type="match status" value="1"/>
</dbReference>
<dbReference type="SUPFAM" id="SSF57850">
    <property type="entry name" value="RING/U-box"/>
    <property type="match status" value="1"/>
</dbReference>
<feature type="compositionally biased region" description="Low complexity" evidence="2">
    <location>
        <begin position="317"/>
        <end position="346"/>
    </location>
</feature>
<sequence length="673" mass="75451">MDDDDVRAKTRSCAAGEPSSAAAASRIIAHWAARRRQACEQMVLTTLDLDRRDRESELLALARLHAVSMLDASFLHGGDGGGRRRARSPERALVRRIAREWAATSPRDDGAPAAARGRDEWLGENERERVRSVRERVRMASQQEQRPRRREQRPSVRGRQARADDVVARMAMDRQRELQGLSEHRAVSAFAHRGHIQSFLRGRFFRSGRPMNDERPNSMTARELGQLRQSHPVSRLREEVGFRAESSTSDQSTSGALSTHNNYSSNSEYDVVTHQAASDGNSRIETENTVPDRNDDVQQNEFAQEQIDGYDDEYSDDSGSSEQDSDRSSSVFSAPSSNSMQQEAETYGGGGGGQEEQQSEVAWSRDTSGTEGGGHDGALVHGDEEWLVMDSHEGEPNWQSGPSFPSSRNTNNRFSPPDDDVYGIELRELLSRRSVSNLLSSGFRESLDQLIQSYVQRQEHEWDFEEVQQQRAAAAGGLLQMEDPIEIRIDEEEATESAAPQRSAAVLADETLVFPQQRQWQQTMHHRPDEFDWDASIHVVREELTRLQRGMTGMQQMVEACMEMQMELQRCIKQEVSAALNRRPSLTLTEKDGNGEAMVEEEADGASQSQWKLVVARKGTCCICCDNQIDSLLYRCGHMCTCSRCAGELLRGVGKCPLCRAPIVEVIRAYCIA</sequence>
<feature type="compositionally biased region" description="Basic and acidic residues" evidence="2">
    <location>
        <begin position="282"/>
        <end position="296"/>
    </location>
</feature>
<dbReference type="PANTHER" id="PTHR46519">
    <property type="entry name" value="RING/U-BOX SUPERFAMILY PROTEIN"/>
    <property type="match status" value="1"/>
</dbReference>
<evidence type="ECO:0000259" key="3">
    <source>
        <dbReference type="PROSITE" id="PS50089"/>
    </source>
</evidence>
<feature type="compositionally biased region" description="Basic and acidic residues" evidence="2">
    <location>
        <begin position="106"/>
        <end position="122"/>
    </location>
</feature>
<keyword evidence="1" id="KW-0479">Metal-binding</keyword>
<feature type="region of interest" description="Disordered" evidence="2">
    <location>
        <begin position="207"/>
        <end position="379"/>
    </location>
</feature>
<dbReference type="Gene3D" id="3.30.40.10">
    <property type="entry name" value="Zinc/RING finger domain, C3HC4 (zinc finger)"/>
    <property type="match status" value="1"/>
</dbReference>
<dbReference type="CDD" id="cd16647">
    <property type="entry name" value="mRING-HC-C3HC5_NEU1"/>
    <property type="match status" value="1"/>
</dbReference>
<evidence type="ECO:0000313" key="5">
    <source>
        <dbReference type="Proteomes" id="UP001341281"/>
    </source>
</evidence>
<keyword evidence="1" id="KW-0862">Zinc</keyword>
<feature type="region of interest" description="Disordered" evidence="2">
    <location>
        <begin position="132"/>
        <end position="164"/>
    </location>
</feature>
<evidence type="ECO:0000256" key="1">
    <source>
        <dbReference type="PROSITE-ProRule" id="PRU00175"/>
    </source>
</evidence>
<feature type="compositionally biased region" description="Polar residues" evidence="2">
    <location>
        <begin position="245"/>
        <end position="268"/>
    </location>
</feature>
<name>A0AAQ3PYC1_PASNO</name>
<keyword evidence="1" id="KW-0863">Zinc-finger</keyword>
<evidence type="ECO:0000313" key="4">
    <source>
        <dbReference type="EMBL" id="WVZ55087.1"/>
    </source>
</evidence>
<keyword evidence="5" id="KW-1185">Reference proteome</keyword>